<proteinExistence type="predicted"/>
<organism evidence="1 2">
    <name type="scientific">Clostridium innocuum</name>
    <dbReference type="NCBI Taxonomy" id="1522"/>
    <lineage>
        <taxon>Bacteria</taxon>
        <taxon>Bacillati</taxon>
        <taxon>Bacillota</taxon>
        <taxon>Clostridia</taxon>
        <taxon>Eubacteriales</taxon>
        <taxon>Clostridiaceae</taxon>
        <taxon>Clostridium</taxon>
    </lineage>
</organism>
<accession>A0A3E2VZJ6</accession>
<gene>
    <name evidence="1" type="ORF">DXA38_06210</name>
</gene>
<sequence length="110" mass="12154">MNQAVRAINVTHKTGCGRPGAMTAQIIMVLLHGSLKTWGEFLRRLLALAKRRRMRGYDAAKLTAACNSPSFVYSGLAGGAWQIRQTESKSDTMGRIYVLSSRGSGLFMWF</sequence>
<comment type="caution">
    <text evidence="1">The sequence shown here is derived from an EMBL/GenBank/DDBJ whole genome shotgun (WGS) entry which is preliminary data.</text>
</comment>
<dbReference type="EMBL" id="QVEV01000006">
    <property type="protein sequence ID" value="RGC17001.1"/>
    <property type="molecule type" value="Genomic_DNA"/>
</dbReference>
<name>A0A3E2VZJ6_CLOIN</name>
<evidence type="ECO:0000313" key="2">
    <source>
        <dbReference type="Proteomes" id="UP000260025"/>
    </source>
</evidence>
<protein>
    <submittedName>
        <fullName evidence="1">Uncharacterized protein</fullName>
    </submittedName>
</protein>
<dbReference type="Proteomes" id="UP000260025">
    <property type="component" value="Unassembled WGS sequence"/>
</dbReference>
<reference evidence="1 2" key="1">
    <citation type="submission" date="2018-08" db="EMBL/GenBank/DDBJ databases">
        <title>A genome reference for cultivated species of the human gut microbiota.</title>
        <authorList>
            <person name="Zou Y."/>
            <person name="Xue W."/>
            <person name="Luo G."/>
        </authorList>
    </citation>
    <scope>NUCLEOTIDE SEQUENCE [LARGE SCALE GENOMIC DNA]</scope>
    <source>
        <strain evidence="1 2">OF01-2LB</strain>
    </source>
</reference>
<dbReference type="AlphaFoldDB" id="A0A3E2VZJ6"/>
<evidence type="ECO:0000313" key="1">
    <source>
        <dbReference type="EMBL" id="RGC17001.1"/>
    </source>
</evidence>